<dbReference type="PROSITE" id="PS01010">
    <property type="entry name" value="CRISP_2"/>
    <property type="match status" value="1"/>
</dbReference>
<feature type="compositionally biased region" description="Polar residues" evidence="1">
    <location>
        <begin position="266"/>
        <end position="282"/>
    </location>
</feature>
<dbReference type="SMART" id="SM00198">
    <property type="entry name" value="SCP"/>
    <property type="match status" value="1"/>
</dbReference>
<keyword evidence="2" id="KW-0732">Signal</keyword>
<feature type="region of interest" description="Disordered" evidence="1">
    <location>
        <begin position="184"/>
        <end position="282"/>
    </location>
</feature>
<evidence type="ECO:0000259" key="3">
    <source>
        <dbReference type="SMART" id="SM00198"/>
    </source>
</evidence>
<feature type="region of interest" description="Disordered" evidence="1">
    <location>
        <begin position="52"/>
        <end position="76"/>
    </location>
</feature>
<dbReference type="AlphaFoldDB" id="W7HKE9"/>
<dbReference type="Pfam" id="PF00188">
    <property type="entry name" value="CAP"/>
    <property type="match status" value="1"/>
</dbReference>
<feature type="compositionally biased region" description="Low complexity" evidence="1">
    <location>
        <begin position="202"/>
        <end position="259"/>
    </location>
</feature>
<accession>W7HKE9</accession>
<dbReference type="Proteomes" id="UP000024837">
    <property type="component" value="Unassembled WGS sequence"/>
</dbReference>
<protein>
    <recommendedName>
        <fullName evidence="3">SCP domain-containing protein</fullName>
    </recommendedName>
</protein>
<dbReference type="SUPFAM" id="SSF55797">
    <property type="entry name" value="PR-1-like"/>
    <property type="match status" value="1"/>
</dbReference>
<dbReference type="GO" id="GO:0005576">
    <property type="term" value="C:extracellular region"/>
    <property type="evidence" value="ECO:0007669"/>
    <property type="project" value="InterPro"/>
</dbReference>
<reference evidence="4 5" key="1">
    <citation type="submission" date="2013-05" db="EMBL/GenBank/DDBJ databases">
        <title>Drechslerella stenobrocha genome reveals carnivorous origination and mechanical trapping mechanism of predatory fungi.</title>
        <authorList>
            <person name="Liu X."/>
            <person name="Zhang W."/>
            <person name="Liu K."/>
        </authorList>
    </citation>
    <scope>NUCLEOTIDE SEQUENCE [LARGE SCALE GENOMIC DNA]</scope>
    <source>
        <strain evidence="4 5">248</strain>
    </source>
</reference>
<feature type="chain" id="PRO_5004895495" description="SCP domain-containing protein" evidence="2">
    <location>
        <begin position="22"/>
        <end position="282"/>
    </location>
</feature>
<dbReference type="InterPro" id="IPR035940">
    <property type="entry name" value="CAP_sf"/>
</dbReference>
<dbReference type="InterPro" id="IPR001283">
    <property type="entry name" value="CRISP-related"/>
</dbReference>
<feature type="domain" description="SCP" evidence="3">
    <location>
        <begin position="63"/>
        <end position="181"/>
    </location>
</feature>
<dbReference type="PRINTS" id="PR00837">
    <property type="entry name" value="V5TPXLIKE"/>
</dbReference>
<evidence type="ECO:0000256" key="1">
    <source>
        <dbReference type="SAM" id="MobiDB-lite"/>
    </source>
</evidence>
<keyword evidence="5" id="KW-1185">Reference proteome</keyword>
<proteinExistence type="predicted"/>
<dbReference type="Gene3D" id="3.40.33.10">
    <property type="entry name" value="CAP"/>
    <property type="match status" value="1"/>
</dbReference>
<dbReference type="HOGENOM" id="CLU_987034_0_0_1"/>
<sequence length="282" mass="30203">MRVSIFLSALLTAALTAPSNAAVAINDDNSVTIACSDDLPCGIAGTPISRLSARSDPPASADHSPEDDEHSTARKSNKNPLQFAASKTPNCAFAHTPGLQALGVGENILVGPGTAAQMAQQLWYDKELPIYNFARQGFSGATGHLTQIVWKATTQVGCCARKCPNGTFVKCNYARPGNVQGQFEANVTPPTGRITPVAPGYQNPNTGRQGNQGQRNQNQGYNQGQRNQNQGQRNQGQRNYNQGTQGNQRARTRPQQNQRGGNGNGSTCTFSRANVYNSRRTN</sequence>
<gene>
    <name evidence="4" type="ORF">DRE_07548</name>
</gene>
<evidence type="ECO:0000313" key="4">
    <source>
        <dbReference type="EMBL" id="EWC43469.1"/>
    </source>
</evidence>
<dbReference type="InterPro" id="IPR018244">
    <property type="entry name" value="Allrgn_V5/Tpx1_CS"/>
</dbReference>
<dbReference type="PANTHER" id="PTHR10334">
    <property type="entry name" value="CYSTEINE-RICH SECRETORY PROTEIN-RELATED"/>
    <property type="match status" value="1"/>
</dbReference>
<evidence type="ECO:0000256" key="2">
    <source>
        <dbReference type="SAM" id="SignalP"/>
    </source>
</evidence>
<dbReference type="EMBL" id="KI966461">
    <property type="protein sequence ID" value="EWC43469.1"/>
    <property type="molecule type" value="Genomic_DNA"/>
</dbReference>
<evidence type="ECO:0000313" key="5">
    <source>
        <dbReference type="Proteomes" id="UP000024837"/>
    </source>
</evidence>
<dbReference type="InterPro" id="IPR014044">
    <property type="entry name" value="CAP_dom"/>
</dbReference>
<feature type="signal peptide" evidence="2">
    <location>
        <begin position="1"/>
        <end position="21"/>
    </location>
</feature>
<organism evidence="4 5">
    <name type="scientific">Drechslerella stenobrocha 248</name>
    <dbReference type="NCBI Taxonomy" id="1043628"/>
    <lineage>
        <taxon>Eukaryota</taxon>
        <taxon>Fungi</taxon>
        <taxon>Dikarya</taxon>
        <taxon>Ascomycota</taxon>
        <taxon>Pezizomycotina</taxon>
        <taxon>Orbiliomycetes</taxon>
        <taxon>Orbiliales</taxon>
        <taxon>Orbiliaceae</taxon>
        <taxon>Drechslerella</taxon>
    </lineage>
</organism>
<dbReference type="OrthoDB" id="337038at2759"/>
<name>W7HKE9_9PEZI</name>